<keyword evidence="13" id="KW-1185">Reference proteome</keyword>
<feature type="chain" id="PRO_5002335932" evidence="9">
    <location>
        <begin position="25"/>
        <end position="628"/>
    </location>
</feature>
<dbReference type="EMBL" id="KN716551">
    <property type="protein sequence ID" value="KJH43522.1"/>
    <property type="molecule type" value="Genomic_DNA"/>
</dbReference>
<keyword evidence="5" id="KW-0256">Endoplasmic reticulum</keyword>
<dbReference type="InterPro" id="IPR040911">
    <property type="entry name" value="Exostosin_GT47"/>
</dbReference>
<feature type="signal peptide" evidence="9">
    <location>
        <begin position="1"/>
        <end position="24"/>
    </location>
</feature>
<dbReference type="Gene3D" id="3.90.550.10">
    <property type="entry name" value="Spore Coat Polysaccharide Biosynthesis Protein SpsA, Chain A"/>
    <property type="match status" value="1"/>
</dbReference>
<keyword evidence="9" id="KW-0732">Signal</keyword>
<keyword evidence="7" id="KW-0472">Membrane</keyword>
<comment type="subcellular location">
    <subcellularLocation>
        <location evidence="1">Endoplasmic reticulum membrane</location>
        <topology evidence="1">Single-pass type II membrane protein</topology>
    </subcellularLocation>
</comment>
<dbReference type="PANTHER" id="PTHR11062:SF129">
    <property type="entry name" value="EXOSTOSIN-1"/>
    <property type="match status" value="1"/>
</dbReference>
<evidence type="ECO:0000259" key="11">
    <source>
        <dbReference type="Pfam" id="PF09258"/>
    </source>
</evidence>
<dbReference type="Pfam" id="PF03016">
    <property type="entry name" value="Exostosin_GT47"/>
    <property type="match status" value="1"/>
</dbReference>
<sequence length="628" mass="73337">MKTPARYAFLCISMLSFIWFLCNNSHEKANSRLSLPAFSKSYTLTRIPAIQWQEECTMHSCFNYEKCRSVLKVFVYPDIDGLVPSEAYMKILSAIRESRYFVSDPNEACLYVVSVDTIDRDKISENYVRNVDWYISNLPIHIWNEGANHIIFNLYHGTFPDYTDHNLGFKTQKAIIARASPNVQNYRVGFDISFPLFHKDHPLRSSFEHSISFRTKDQYIVSFKGKRYVYGIGSETRDSLHHLHNGETIAMVTTCRHNNDWKAHQDARCKSDNDAYDRWDYESMMANSTFCLTPRGRRLGSFRFLESLRLGCIPVVLSDDWVLPFDEIIDWSTAVVVIPEHDVPDILYTYTEEDIFDMKQHGFYIYHRYFSSVEKITITALEVVWERIRISEAEERFRWNHLHPFDTSAAIEVTVVIKSTEKPSSRLQKAVSILSDMKHLQRIIVLWPYSRGVPPVGADFGKKVSLEFIKSKDEIIDVDLLRDVCRSGFIVFVDERLNPDLREVVNLLEYSYRNPTRLIGVHGIEYDWRKQQFIMGRLYNAVFFSLVSFHSWYLSENVSPIPSVLWKKCLPAVINVVITEQSMSPPMVVGVRGHETWMRFNSDVICYRELGERWQTGPPLIYSDFQFI</sequence>
<dbReference type="PANTHER" id="PTHR11062">
    <property type="entry name" value="EXOSTOSIN HEPARAN SULFATE GLYCOSYLTRANSFERASE -RELATED"/>
    <property type="match status" value="1"/>
</dbReference>
<reference evidence="12 13" key="1">
    <citation type="submission" date="2013-11" db="EMBL/GenBank/DDBJ databases">
        <title>Draft genome of the bovine lungworm Dictyocaulus viviparus.</title>
        <authorList>
            <person name="Mitreva M."/>
        </authorList>
    </citation>
    <scope>NUCLEOTIDE SEQUENCE [LARGE SCALE GENOMIC DNA]</scope>
    <source>
        <strain evidence="12 13">HannoverDv2000</strain>
    </source>
</reference>
<dbReference type="GO" id="GO:0015020">
    <property type="term" value="F:glucuronosyltransferase activity"/>
    <property type="evidence" value="ECO:0007669"/>
    <property type="project" value="TreeGrafter"/>
</dbReference>
<evidence type="ECO:0000256" key="4">
    <source>
        <dbReference type="ARBA" id="ARBA00022692"/>
    </source>
</evidence>
<evidence type="ECO:0000259" key="10">
    <source>
        <dbReference type="Pfam" id="PF03016"/>
    </source>
</evidence>
<evidence type="ECO:0000256" key="7">
    <source>
        <dbReference type="ARBA" id="ARBA00023136"/>
    </source>
</evidence>
<evidence type="ECO:0000256" key="1">
    <source>
        <dbReference type="ARBA" id="ARBA00004648"/>
    </source>
</evidence>
<comment type="similarity">
    <text evidence="2">Belongs to the glycosyltransferase 47 family.</text>
</comment>
<proteinExistence type="inferred from homology"/>
<evidence type="ECO:0000256" key="8">
    <source>
        <dbReference type="ARBA" id="ARBA00023157"/>
    </source>
</evidence>
<dbReference type="Pfam" id="PF09258">
    <property type="entry name" value="Glyco_transf_64"/>
    <property type="match status" value="1"/>
</dbReference>
<dbReference type="STRING" id="29172.A0A0D8XIF0"/>
<keyword evidence="6" id="KW-1133">Transmembrane helix</keyword>
<evidence type="ECO:0000313" key="12">
    <source>
        <dbReference type="EMBL" id="KJH43522.1"/>
    </source>
</evidence>
<feature type="domain" description="Glycosyl transferase 64" evidence="11">
    <location>
        <begin position="414"/>
        <end position="534"/>
    </location>
</feature>
<organism evidence="12 13">
    <name type="scientific">Dictyocaulus viviparus</name>
    <name type="common">Bovine lungworm</name>
    <dbReference type="NCBI Taxonomy" id="29172"/>
    <lineage>
        <taxon>Eukaryota</taxon>
        <taxon>Metazoa</taxon>
        <taxon>Ecdysozoa</taxon>
        <taxon>Nematoda</taxon>
        <taxon>Chromadorea</taxon>
        <taxon>Rhabditida</taxon>
        <taxon>Rhabditina</taxon>
        <taxon>Rhabditomorpha</taxon>
        <taxon>Strongyloidea</taxon>
        <taxon>Metastrongylidae</taxon>
        <taxon>Dictyocaulus</taxon>
    </lineage>
</organism>
<feature type="domain" description="Exostosin GT47" evidence="10">
    <location>
        <begin position="70"/>
        <end position="346"/>
    </location>
</feature>
<evidence type="ECO:0000256" key="9">
    <source>
        <dbReference type="SAM" id="SignalP"/>
    </source>
</evidence>
<dbReference type="GO" id="GO:0005794">
    <property type="term" value="C:Golgi apparatus"/>
    <property type="evidence" value="ECO:0007669"/>
    <property type="project" value="TreeGrafter"/>
</dbReference>
<accession>A0A0D8XIF0</accession>
<evidence type="ECO:0000256" key="5">
    <source>
        <dbReference type="ARBA" id="ARBA00022824"/>
    </source>
</evidence>
<dbReference type="GO" id="GO:0008375">
    <property type="term" value="F:acetylglucosaminyltransferase activity"/>
    <property type="evidence" value="ECO:0007669"/>
    <property type="project" value="TreeGrafter"/>
</dbReference>
<dbReference type="OrthoDB" id="1924787at2759"/>
<gene>
    <name evidence="12" type="ORF">DICVIV_10459</name>
</gene>
<evidence type="ECO:0000256" key="6">
    <source>
        <dbReference type="ARBA" id="ARBA00022989"/>
    </source>
</evidence>
<keyword evidence="8" id="KW-1015">Disulfide bond</keyword>
<dbReference type="GO" id="GO:0005789">
    <property type="term" value="C:endoplasmic reticulum membrane"/>
    <property type="evidence" value="ECO:0007669"/>
    <property type="project" value="UniProtKB-SubCell"/>
</dbReference>
<dbReference type="Proteomes" id="UP000053766">
    <property type="component" value="Unassembled WGS sequence"/>
</dbReference>
<evidence type="ECO:0000256" key="3">
    <source>
        <dbReference type="ARBA" id="ARBA00022679"/>
    </source>
</evidence>
<dbReference type="AlphaFoldDB" id="A0A0D8XIF0"/>
<keyword evidence="3" id="KW-0808">Transferase</keyword>
<name>A0A0D8XIF0_DICVI</name>
<dbReference type="GO" id="GO:0015012">
    <property type="term" value="P:heparan sulfate proteoglycan biosynthetic process"/>
    <property type="evidence" value="ECO:0007669"/>
    <property type="project" value="UniProtKB-ARBA"/>
</dbReference>
<dbReference type="InterPro" id="IPR029044">
    <property type="entry name" value="Nucleotide-diphossugar_trans"/>
</dbReference>
<keyword evidence="4" id="KW-0812">Transmembrane</keyword>
<reference evidence="13" key="2">
    <citation type="journal article" date="2016" name="Sci. Rep.">
        <title>Dictyocaulus viviparus genome, variome and transcriptome elucidate lungworm biology and support future intervention.</title>
        <authorList>
            <person name="McNulty S.N."/>
            <person name="Strube C."/>
            <person name="Rosa B.A."/>
            <person name="Martin J.C."/>
            <person name="Tyagi R."/>
            <person name="Choi Y.J."/>
            <person name="Wang Q."/>
            <person name="Hallsworth Pepin K."/>
            <person name="Zhang X."/>
            <person name="Ozersky P."/>
            <person name="Wilson R.K."/>
            <person name="Sternberg P.W."/>
            <person name="Gasser R.B."/>
            <person name="Mitreva M."/>
        </authorList>
    </citation>
    <scope>NUCLEOTIDE SEQUENCE [LARGE SCALE GENOMIC DNA]</scope>
    <source>
        <strain evidence="13">HannoverDv2000</strain>
    </source>
</reference>
<evidence type="ECO:0000256" key="2">
    <source>
        <dbReference type="ARBA" id="ARBA00010271"/>
    </source>
</evidence>
<evidence type="ECO:0000313" key="13">
    <source>
        <dbReference type="Proteomes" id="UP000053766"/>
    </source>
</evidence>
<dbReference type="InterPro" id="IPR015338">
    <property type="entry name" value="GT64_dom"/>
</dbReference>
<protein>
    <submittedName>
        <fullName evidence="12">Exostosin family protein</fullName>
    </submittedName>
</protein>
<dbReference type="InterPro" id="IPR004263">
    <property type="entry name" value="Exostosin"/>
</dbReference>